<feature type="domain" description="DUF7345" evidence="3">
    <location>
        <begin position="58"/>
        <end position="184"/>
    </location>
</feature>
<gene>
    <name evidence="4" type="ORF">ACFR9T_13780</name>
</gene>
<protein>
    <recommendedName>
        <fullName evidence="6">DUF4897 domain-containing protein</fullName>
    </recommendedName>
</protein>
<dbReference type="Pfam" id="PF24034">
    <property type="entry name" value="DUF7343"/>
    <property type="match status" value="1"/>
</dbReference>
<feature type="compositionally biased region" description="Acidic residues" evidence="1">
    <location>
        <begin position="434"/>
        <end position="453"/>
    </location>
</feature>
<dbReference type="AlphaFoldDB" id="A0ABD6C456"/>
<dbReference type="InterPro" id="IPR055767">
    <property type="entry name" value="DUF7343"/>
</dbReference>
<evidence type="ECO:0000256" key="1">
    <source>
        <dbReference type="SAM" id="MobiDB-lite"/>
    </source>
</evidence>
<feature type="domain" description="DUF7343" evidence="2">
    <location>
        <begin position="348"/>
        <end position="409"/>
    </location>
</feature>
<dbReference type="EMBL" id="JBHUDB010000011">
    <property type="protein sequence ID" value="MFD1571640.1"/>
    <property type="molecule type" value="Genomic_DNA"/>
</dbReference>
<comment type="caution">
    <text evidence="4">The sequence shown here is derived from an EMBL/GenBank/DDBJ whole genome shotgun (WGS) entry which is preliminary data.</text>
</comment>
<evidence type="ECO:0000313" key="5">
    <source>
        <dbReference type="Proteomes" id="UP001597185"/>
    </source>
</evidence>
<dbReference type="InterPro" id="IPR055769">
    <property type="entry name" value="DUF7345"/>
</dbReference>
<feature type="compositionally biased region" description="Polar residues" evidence="1">
    <location>
        <begin position="301"/>
        <end position="310"/>
    </location>
</feature>
<dbReference type="Pfam" id="PF24036">
    <property type="entry name" value="DUF7345"/>
    <property type="match status" value="1"/>
</dbReference>
<reference evidence="4 5" key="1">
    <citation type="journal article" date="2019" name="Int. J. Syst. Evol. Microbiol.">
        <title>The Global Catalogue of Microorganisms (GCM) 10K type strain sequencing project: providing services to taxonomists for standard genome sequencing and annotation.</title>
        <authorList>
            <consortium name="The Broad Institute Genomics Platform"/>
            <consortium name="The Broad Institute Genome Sequencing Center for Infectious Disease"/>
            <person name="Wu L."/>
            <person name="Ma J."/>
        </authorList>
    </citation>
    <scope>NUCLEOTIDE SEQUENCE [LARGE SCALE GENOMIC DNA]</scope>
    <source>
        <strain evidence="4 5">CGMCC 1.12689</strain>
    </source>
</reference>
<organism evidence="4 5">
    <name type="scientific">Halorubrum laminariae</name>
    <dbReference type="NCBI Taxonomy" id="1433523"/>
    <lineage>
        <taxon>Archaea</taxon>
        <taxon>Methanobacteriati</taxon>
        <taxon>Methanobacteriota</taxon>
        <taxon>Stenosarchaea group</taxon>
        <taxon>Halobacteria</taxon>
        <taxon>Halobacteriales</taxon>
        <taxon>Haloferacaceae</taxon>
        <taxon>Halorubrum</taxon>
    </lineage>
</organism>
<evidence type="ECO:0000313" key="4">
    <source>
        <dbReference type="EMBL" id="MFD1571640.1"/>
    </source>
</evidence>
<accession>A0ABD6C456</accession>
<evidence type="ECO:0008006" key="6">
    <source>
        <dbReference type="Google" id="ProtNLM"/>
    </source>
</evidence>
<sequence>MQRTALILVVAVIFVALGVAATGGTAGASGDAAGASGVAPVGFEQTEVDPDDVLIEAAVDADGNATWEIQYRVRLATDEEEQAFADLQTDVDANTTTYTDRFRERMVATAAAAENATGREMAVTNVTVTAERRELPQSYGVLTYRFEWRNFAAVDGDRIVAGDAVDELFLDDGTSFIISWPESYRVVEATPAPAETRDVSIVWRGPTDFTAGEPRVSLEPAGVASGATLPLVGAVLAVLVLIGVSAGVARRRGLGLFGGAVLGRGDTDTSVGSADRDGSGVESGASATAGSDPSAPADAQPDSNAVSTVQDSPPADAADTDDTGSSDEAHDAAEAGDVAGASSVDEELLSNEEQVLRLIEANGGRMKQKRVAESLDWTAAKTSQVVTGLRDDNELDGFRLGRENVLSLPDFEAAGGGETADDDGPDDGPTGDGAADDDATNADGTGDDAADGT</sequence>
<feature type="region of interest" description="Disordered" evidence="1">
    <location>
        <begin position="409"/>
        <end position="453"/>
    </location>
</feature>
<evidence type="ECO:0000259" key="2">
    <source>
        <dbReference type="Pfam" id="PF24034"/>
    </source>
</evidence>
<dbReference type="RefSeq" id="WP_256417873.1">
    <property type="nucleotide sequence ID" value="NZ_JANHDL010000003.1"/>
</dbReference>
<feature type="region of interest" description="Disordered" evidence="1">
    <location>
        <begin position="265"/>
        <end position="346"/>
    </location>
</feature>
<keyword evidence="5" id="KW-1185">Reference proteome</keyword>
<dbReference type="Proteomes" id="UP001597185">
    <property type="component" value="Unassembled WGS sequence"/>
</dbReference>
<name>A0ABD6C456_9EURY</name>
<proteinExistence type="predicted"/>
<evidence type="ECO:0000259" key="3">
    <source>
        <dbReference type="Pfam" id="PF24036"/>
    </source>
</evidence>